<dbReference type="EMBL" id="ATMH01001598">
    <property type="protein sequence ID" value="EPY34410.1"/>
    <property type="molecule type" value="Genomic_DNA"/>
</dbReference>
<evidence type="ECO:0000313" key="10">
    <source>
        <dbReference type="EMBL" id="EPY36759.1"/>
    </source>
</evidence>
<evidence type="ECO:0000256" key="7">
    <source>
        <dbReference type="SAM" id="MobiDB-lite"/>
    </source>
</evidence>
<dbReference type="Proteomes" id="UP000015354">
    <property type="component" value="Unassembled WGS sequence"/>
</dbReference>
<comment type="caution">
    <text evidence="10">The sequence shown here is derived from an EMBL/GenBank/DDBJ whole genome shotgun (WGS) entry which is preliminary data.</text>
</comment>
<dbReference type="EMBL" id="ATMH01008761">
    <property type="protein sequence ID" value="EPY20953.1"/>
    <property type="molecule type" value="Genomic_DNA"/>
</dbReference>
<gene>
    <name evidence="10" type="ORF">STCU_00421</name>
    <name evidence="9" type="ORF">STCU_01598</name>
    <name evidence="8" type="ORF">STCU_08761</name>
</gene>
<evidence type="ECO:0000256" key="6">
    <source>
        <dbReference type="ARBA" id="ARBA00023242"/>
    </source>
</evidence>
<dbReference type="EMBL" id="ATMH01000421">
    <property type="protein sequence ID" value="EPY36759.1"/>
    <property type="molecule type" value="Genomic_DNA"/>
</dbReference>
<feature type="compositionally biased region" description="Basic and acidic residues" evidence="7">
    <location>
        <begin position="7"/>
        <end position="16"/>
    </location>
</feature>
<evidence type="ECO:0000256" key="4">
    <source>
        <dbReference type="ARBA" id="ARBA00018339"/>
    </source>
</evidence>
<sequence>MAKKKQRDLWTADSKTKAVNRPQNIKTSSNWFITPDVAPQDKTAPRRRKYAPIRPNNRAAVALPMSGQSYNPTDSDHQQALKAVVKKLEKKQKKNEAFTKMLTFGKDSTYKGSMADDKTWEEEVKETKPPKAPKVLSPEATKKRAAEKKKKLRQQKKLGKRAGLREAKRSLLHRRHPQRAEAEKEVAELDEILAEHEETQAQRELRMEKRHEQRKAKMDVKHFGRYYYEALAPDVATSDKLVGSLRHMRGGAIHPALDRMKSLEERNLVPARPRHEFNKRKVLKPKGEVRVKRETFGTLPETSF</sequence>
<evidence type="ECO:0000256" key="2">
    <source>
        <dbReference type="ARBA" id="ARBA00004642"/>
    </source>
</evidence>
<dbReference type="GO" id="GO:0008097">
    <property type="term" value="F:5S rRNA binding"/>
    <property type="evidence" value="ECO:0007669"/>
    <property type="project" value="TreeGrafter"/>
</dbReference>
<feature type="compositionally biased region" description="Basic and acidic residues" evidence="7">
    <location>
        <begin position="114"/>
        <end position="129"/>
    </location>
</feature>
<organism evidence="10 11">
    <name type="scientific">Strigomonas culicis</name>
    <dbReference type="NCBI Taxonomy" id="28005"/>
    <lineage>
        <taxon>Eukaryota</taxon>
        <taxon>Discoba</taxon>
        <taxon>Euglenozoa</taxon>
        <taxon>Kinetoplastea</taxon>
        <taxon>Metakinetoplastina</taxon>
        <taxon>Trypanosomatida</taxon>
        <taxon>Trypanosomatidae</taxon>
        <taxon>Strigomonadinae</taxon>
        <taxon>Strigomonas</taxon>
    </lineage>
</organism>
<dbReference type="GO" id="GO:0005730">
    <property type="term" value="C:nucleolus"/>
    <property type="evidence" value="ECO:0007669"/>
    <property type="project" value="UniProtKB-SubCell"/>
</dbReference>
<feature type="compositionally biased region" description="Polar residues" evidence="7">
    <location>
        <begin position="21"/>
        <end position="32"/>
    </location>
</feature>
<evidence type="ECO:0000313" key="9">
    <source>
        <dbReference type="EMBL" id="EPY34410.1"/>
    </source>
</evidence>
<evidence type="ECO:0000256" key="3">
    <source>
        <dbReference type="ARBA" id="ARBA00008838"/>
    </source>
</evidence>
<dbReference type="Pfam" id="PF07767">
    <property type="entry name" value="Nop53"/>
    <property type="match status" value="1"/>
</dbReference>
<dbReference type="GO" id="GO:0000027">
    <property type="term" value="P:ribosomal large subunit assembly"/>
    <property type="evidence" value="ECO:0007669"/>
    <property type="project" value="TreeGrafter"/>
</dbReference>
<evidence type="ECO:0000313" key="8">
    <source>
        <dbReference type="EMBL" id="EPY20953.1"/>
    </source>
</evidence>
<evidence type="ECO:0000256" key="1">
    <source>
        <dbReference type="ARBA" id="ARBA00004604"/>
    </source>
</evidence>
<proteinExistence type="inferred from homology"/>
<dbReference type="AlphaFoldDB" id="S9V6Q8"/>
<dbReference type="InterPro" id="IPR011687">
    <property type="entry name" value="Nop53/GLTSCR2"/>
</dbReference>
<evidence type="ECO:0000256" key="5">
    <source>
        <dbReference type="ARBA" id="ARBA00022517"/>
    </source>
</evidence>
<reference evidence="10" key="2">
    <citation type="submission" date="2013-03" db="EMBL/GenBank/DDBJ databases">
        <authorList>
            <person name="Motta M.C.M."/>
            <person name="Martins A.C.A."/>
            <person name="Preta C.M.C.C."/>
            <person name="Silva R."/>
            <person name="de Souza S.S."/>
            <person name="Klein C.C."/>
            <person name="de Almeida L.G.P."/>
            <person name="Cunha O.L."/>
            <person name="Colabardini A.C."/>
            <person name="Lima B.A."/>
            <person name="Machado C.R."/>
            <person name="Soares C.M.A."/>
            <person name="de Menezes C.B.A."/>
            <person name="Bartolomeu D.C."/>
            <person name="Grisard E.C."/>
            <person name="Fantinatti-Garboggini F."/>
            <person name="Rodrigues-Luiz G.F."/>
            <person name="Wagner G."/>
            <person name="Goldman G.H."/>
            <person name="Fietto J.L.R."/>
            <person name="Ciapina L.P."/>
            <person name="Brocchi M."/>
            <person name="Elias M.C."/>
            <person name="Goldman M.H.S."/>
            <person name="Sagot M.-F."/>
            <person name="Pereira M."/>
            <person name="Stoco P.H."/>
            <person name="Teixeira S.M.R."/>
            <person name="de Mendonca-Neto R.P."/>
            <person name="Maciel T.E.F."/>
            <person name="Mendes T.A.O."/>
            <person name="Urmenyi T.P."/>
            <person name="Teixeira M.M.G."/>
            <person name="de Camargo E.F.P."/>
            <person name="de Sousa W."/>
            <person name="Schenkman S."/>
            <person name="de Vasconcelos A.T.R."/>
        </authorList>
    </citation>
    <scope>NUCLEOTIDE SEQUENCE</scope>
</reference>
<reference evidence="10 11" key="1">
    <citation type="journal article" date="2013" name="PLoS ONE">
        <title>Predicting the Proteins of Angomonas deanei, Strigomonas culicis and Their Respective Endosymbionts Reveals New Aspects of the Trypanosomatidae Family.</title>
        <authorList>
            <person name="Motta M.C."/>
            <person name="Martins A.C."/>
            <person name="de Souza S.S."/>
            <person name="Catta-Preta C.M."/>
            <person name="Silva R."/>
            <person name="Klein C.C."/>
            <person name="de Almeida L.G."/>
            <person name="de Lima Cunha O."/>
            <person name="Ciapina L.P."/>
            <person name="Brocchi M."/>
            <person name="Colabardini A.C."/>
            <person name="de Araujo Lima B."/>
            <person name="Machado C.R."/>
            <person name="de Almeida Soares C.M."/>
            <person name="Probst C.M."/>
            <person name="de Menezes C.B."/>
            <person name="Thompson C.E."/>
            <person name="Bartholomeu D.C."/>
            <person name="Gradia D.F."/>
            <person name="Pavoni D.P."/>
            <person name="Grisard E.C."/>
            <person name="Fantinatti-Garboggini F."/>
            <person name="Marchini F.K."/>
            <person name="Rodrigues-Luiz G.F."/>
            <person name="Wagner G."/>
            <person name="Goldman G.H."/>
            <person name="Fietto J.L."/>
            <person name="Elias M.C."/>
            <person name="Goldman M.H."/>
            <person name="Sagot M.F."/>
            <person name="Pereira M."/>
            <person name="Stoco P.H."/>
            <person name="de Mendonca-Neto R.P."/>
            <person name="Teixeira S.M."/>
            <person name="Maciel T.E."/>
            <person name="de Oliveira Mendes T.A."/>
            <person name="Urmenyi T.P."/>
            <person name="de Souza W."/>
            <person name="Schenkman S."/>
            <person name="de Vasconcelos A.T."/>
        </authorList>
    </citation>
    <scope>NUCLEOTIDE SEQUENCE [LARGE SCALE GENOMIC DNA]</scope>
</reference>
<accession>S9V6Q8</accession>
<dbReference type="PANTHER" id="PTHR14211">
    <property type="entry name" value="GLIOMA SUPPRESSOR CANDIDATE REGION GENE 2"/>
    <property type="match status" value="1"/>
</dbReference>
<comment type="subcellular location">
    <subcellularLocation>
        <location evidence="1">Nucleus</location>
        <location evidence="1">Nucleolus</location>
    </subcellularLocation>
    <subcellularLocation>
        <location evidence="2">Nucleus</location>
        <location evidence="2">Nucleoplasm</location>
    </subcellularLocation>
</comment>
<comment type="similarity">
    <text evidence="3">Belongs to the NOP53 family.</text>
</comment>
<evidence type="ECO:0000313" key="11">
    <source>
        <dbReference type="Proteomes" id="UP000015354"/>
    </source>
</evidence>
<feature type="region of interest" description="Disordered" evidence="7">
    <location>
        <begin position="107"/>
        <end position="164"/>
    </location>
</feature>
<keyword evidence="11" id="KW-1185">Reference proteome</keyword>
<dbReference type="GO" id="GO:0005654">
    <property type="term" value="C:nucleoplasm"/>
    <property type="evidence" value="ECO:0007669"/>
    <property type="project" value="UniProtKB-SubCell"/>
</dbReference>
<keyword evidence="5" id="KW-0690">Ribosome biogenesis</keyword>
<protein>
    <recommendedName>
        <fullName evidence="4">Ribosome biogenesis protein NOP53</fullName>
    </recommendedName>
</protein>
<feature type="region of interest" description="Disordered" evidence="7">
    <location>
        <begin position="1"/>
        <end position="77"/>
    </location>
</feature>
<dbReference type="PIRSF" id="PIRSF017302">
    <property type="entry name" value="Gltscr2"/>
    <property type="match status" value="1"/>
</dbReference>
<dbReference type="PANTHER" id="PTHR14211:SF7">
    <property type="entry name" value="RIBOSOME BIOGENESIS PROTEIN NOP53"/>
    <property type="match status" value="1"/>
</dbReference>
<keyword evidence="6" id="KW-0539">Nucleus</keyword>
<dbReference type="GO" id="GO:0006364">
    <property type="term" value="P:rRNA processing"/>
    <property type="evidence" value="ECO:0007669"/>
    <property type="project" value="TreeGrafter"/>
</dbReference>
<name>S9V6Q8_9TRYP</name>
<dbReference type="OrthoDB" id="5072at2759"/>
<feature type="compositionally biased region" description="Basic residues" evidence="7">
    <location>
        <begin position="143"/>
        <end position="162"/>
    </location>
</feature>